<dbReference type="SUPFAM" id="SSF52833">
    <property type="entry name" value="Thioredoxin-like"/>
    <property type="match status" value="1"/>
</dbReference>
<dbReference type="Proteomes" id="UP000601435">
    <property type="component" value="Unassembled WGS sequence"/>
</dbReference>
<evidence type="ECO:0000256" key="2">
    <source>
        <dbReference type="RuleBase" id="RU003494"/>
    </source>
</evidence>
<evidence type="ECO:0000313" key="6">
    <source>
        <dbReference type="Proteomes" id="UP000601435"/>
    </source>
</evidence>
<evidence type="ECO:0000259" key="4">
    <source>
        <dbReference type="PROSITE" id="PS50405"/>
    </source>
</evidence>
<reference evidence="5" key="1">
    <citation type="submission" date="2021-02" db="EMBL/GenBank/DDBJ databases">
        <authorList>
            <person name="Dougan E. K."/>
            <person name="Rhodes N."/>
            <person name="Thang M."/>
            <person name="Chan C."/>
        </authorList>
    </citation>
    <scope>NUCLEOTIDE SEQUENCE</scope>
</reference>
<dbReference type="SFLD" id="SFLDG01151">
    <property type="entry name" value="Main.2:_Nu-like"/>
    <property type="match status" value="1"/>
</dbReference>
<dbReference type="CDD" id="cd03048">
    <property type="entry name" value="GST_N_Ure2p_like"/>
    <property type="match status" value="1"/>
</dbReference>
<comment type="caution">
    <text evidence="5">The sequence shown here is derived from an EMBL/GenBank/DDBJ whole genome shotgun (WGS) entry which is preliminary data.</text>
</comment>
<dbReference type="InterPro" id="IPR036249">
    <property type="entry name" value="Thioredoxin-like_sf"/>
</dbReference>
<dbReference type="InterPro" id="IPR040079">
    <property type="entry name" value="Glutathione_S-Trfase"/>
</dbReference>
<evidence type="ECO:0000313" key="5">
    <source>
        <dbReference type="EMBL" id="CAE7903184.1"/>
    </source>
</evidence>
<dbReference type="PANTHER" id="PTHR44051:SF19">
    <property type="entry name" value="DISULFIDE-BOND OXIDOREDUCTASE YFCG"/>
    <property type="match status" value="1"/>
</dbReference>
<proteinExistence type="inferred from homology"/>
<dbReference type="Pfam" id="PF02798">
    <property type="entry name" value="GST_N"/>
    <property type="match status" value="1"/>
</dbReference>
<evidence type="ECO:0000259" key="3">
    <source>
        <dbReference type="PROSITE" id="PS50404"/>
    </source>
</evidence>
<evidence type="ECO:0000256" key="1">
    <source>
        <dbReference type="ARBA" id="ARBA00007409"/>
    </source>
</evidence>
<dbReference type="PANTHER" id="PTHR44051">
    <property type="entry name" value="GLUTATHIONE S-TRANSFERASE-RELATED"/>
    <property type="match status" value="1"/>
</dbReference>
<protein>
    <submittedName>
        <fullName evidence="5">YfcG protein</fullName>
    </submittedName>
</protein>
<dbReference type="InterPro" id="IPR036282">
    <property type="entry name" value="Glutathione-S-Trfase_C_sf"/>
</dbReference>
<dbReference type="SFLD" id="SFLDG00358">
    <property type="entry name" value="Main_(cytGST)"/>
    <property type="match status" value="1"/>
</dbReference>
<gene>
    <name evidence="5" type="primary">yfcG</name>
    <name evidence="5" type="ORF">SNEC2469_LOCUS30475</name>
</gene>
<keyword evidence="6" id="KW-1185">Reference proteome</keyword>
<dbReference type="InterPro" id="IPR004045">
    <property type="entry name" value="Glutathione_S-Trfase_N"/>
</dbReference>
<dbReference type="EMBL" id="CAJNJA010071251">
    <property type="protein sequence ID" value="CAE7903184.1"/>
    <property type="molecule type" value="Genomic_DNA"/>
</dbReference>
<dbReference type="SFLD" id="SFLDS00019">
    <property type="entry name" value="Glutathione_Transferase_(cytos"/>
    <property type="match status" value="1"/>
</dbReference>
<dbReference type="AlphaFoldDB" id="A0A813BF63"/>
<dbReference type="PROSITE" id="PS50405">
    <property type="entry name" value="GST_CTER"/>
    <property type="match status" value="1"/>
</dbReference>
<dbReference type="PROSITE" id="PS50404">
    <property type="entry name" value="GST_NTER"/>
    <property type="match status" value="1"/>
</dbReference>
<feature type="domain" description="GST N-terminal" evidence="3">
    <location>
        <begin position="1"/>
        <end position="87"/>
    </location>
</feature>
<dbReference type="OrthoDB" id="422574at2759"/>
<organism evidence="5 6">
    <name type="scientific">Symbiodinium necroappetens</name>
    <dbReference type="NCBI Taxonomy" id="1628268"/>
    <lineage>
        <taxon>Eukaryota</taxon>
        <taxon>Sar</taxon>
        <taxon>Alveolata</taxon>
        <taxon>Dinophyceae</taxon>
        <taxon>Suessiales</taxon>
        <taxon>Symbiodiniaceae</taxon>
        <taxon>Symbiodinium</taxon>
    </lineage>
</organism>
<dbReference type="SUPFAM" id="SSF47616">
    <property type="entry name" value="GST C-terminal domain-like"/>
    <property type="match status" value="1"/>
</dbReference>
<feature type="domain" description="GST C-terminal" evidence="4">
    <location>
        <begin position="90"/>
        <end position="222"/>
    </location>
</feature>
<dbReference type="InterPro" id="IPR004046">
    <property type="entry name" value="GST_C"/>
</dbReference>
<dbReference type="Gene3D" id="3.40.30.10">
    <property type="entry name" value="Glutaredoxin"/>
    <property type="match status" value="1"/>
</dbReference>
<sequence>MIDVHYWPTPNGWKVTIMLEECGMDYNIVPVDIGGGDQFSAKFLQISPNNRMPAIVDNDPLGGGEPLALFESGAILEYLAEKSGQFLPTNTAEKYKVLQWVHWQMANLGPMMGNANHFKNYGKNIADDPSQLEYGTKRFVGEVDRLAGVMDAQLSANQYLAGSSYSIADIITWPWAFLLGRLIDEKVWETFPNLKRWVDEVAERPAVQAGRNAGSELGKKELTEAQEKARREILFNQTNDKVRAAREAAAKAGA</sequence>
<dbReference type="InterPro" id="IPR010987">
    <property type="entry name" value="Glutathione-S-Trfase_C-like"/>
</dbReference>
<name>A0A813BF63_9DINO</name>
<accession>A0A813BF63</accession>
<dbReference type="Gene3D" id="1.20.1050.10">
    <property type="match status" value="1"/>
</dbReference>
<dbReference type="Pfam" id="PF00043">
    <property type="entry name" value="GST_C"/>
    <property type="match status" value="1"/>
</dbReference>
<comment type="similarity">
    <text evidence="1 2">Belongs to the GST superfamily.</text>
</comment>